<comment type="caution">
    <text evidence="1">The sequence shown here is derived from an EMBL/GenBank/DDBJ whole genome shotgun (WGS) entry which is preliminary data.</text>
</comment>
<reference evidence="1" key="1">
    <citation type="submission" date="2023-06" db="EMBL/GenBank/DDBJ databases">
        <authorList>
            <person name="Kurt Z."/>
        </authorList>
    </citation>
    <scope>NUCLEOTIDE SEQUENCE</scope>
</reference>
<evidence type="ECO:0000313" key="2">
    <source>
        <dbReference type="EMBL" id="CAL6030555.1"/>
    </source>
</evidence>
<organism evidence="1">
    <name type="scientific">Hexamita inflata</name>
    <dbReference type="NCBI Taxonomy" id="28002"/>
    <lineage>
        <taxon>Eukaryota</taxon>
        <taxon>Metamonada</taxon>
        <taxon>Diplomonadida</taxon>
        <taxon>Hexamitidae</taxon>
        <taxon>Hexamitinae</taxon>
        <taxon>Hexamita</taxon>
    </lineage>
</organism>
<dbReference type="Proteomes" id="UP001642409">
    <property type="component" value="Unassembled WGS sequence"/>
</dbReference>
<keyword evidence="3" id="KW-1185">Reference proteome</keyword>
<reference evidence="2 3" key="2">
    <citation type="submission" date="2024-07" db="EMBL/GenBank/DDBJ databases">
        <authorList>
            <person name="Akdeniz Z."/>
        </authorList>
    </citation>
    <scope>NUCLEOTIDE SEQUENCE [LARGE SCALE GENOMIC DNA]</scope>
</reference>
<proteinExistence type="predicted"/>
<protein>
    <submittedName>
        <fullName evidence="2">Hypothetical_protein</fullName>
    </submittedName>
</protein>
<dbReference type="EMBL" id="CAXDID020000116">
    <property type="protein sequence ID" value="CAL6030555.1"/>
    <property type="molecule type" value="Genomic_DNA"/>
</dbReference>
<evidence type="ECO:0000313" key="1">
    <source>
        <dbReference type="EMBL" id="CAI9931067.1"/>
    </source>
</evidence>
<sequence>MEIIMNAKMIMQNNCTFKYNVKILQTIKNVIILYKQQKQDLIDQIKTQGFAMYQQIIIQPNEFQHLQTLLDNPHTSELYCKIIQLLKLKRYVNYCKLPVKLGLRFIPVKMGLLAFQTTFSDSRHFIGSKLSQLI</sequence>
<dbReference type="EMBL" id="CATOUU010000471">
    <property type="protein sequence ID" value="CAI9931067.1"/>
    <property type="molecule type" value="Genomic_DNA"/>
</dbReference>
<accession>A0AA86P6D9</accession>
<evidence type="ECO:0000313" key="3">
    <source>
        <dbReference type="Proteomes" id="UP001642409"/>
    </source>
</evidence>
<name>A0AA86P6D9_9EUKA</name>
<dbReference type="AlphaFoldDB" id="A0AA86P6D9"/>
<gene>
    <name evidence="1" type="ORF">HINF_LOCUS18712</name>
    <name evidence="2" type="ORF">HINF_LOCUS33432</name>
</gene>